<evidence type="ECO:0000313" key="1">
    <source>
        <dbReference type="EMBL" id="EOY21477.1"/>
    </source>
</evidence>
<reference evidence="1 2" key="1">
    <citation type="journal article" date="2013" name="Genome Biol.">
        <title>The genome sequence of the most widely cultivated cacao type and its use to identify candidate genes regulating pod color.</title>
        <authorList>
            <person name="Motamayor J.C."/>
            <person name="Mockaitis K."/>
            <person name="Schmutz J."/>
            <person name="Haiminen N."/>
            <person name="Iii D.L."/>
            <person name="Cornejo O."/>
            <person name="Findley S.D."/>
            <person name="Zheng P."/>
            <person name="Utro F."/>
            <person name="Royaert S."/>
            <person name="Saski C."/>
            <person name="Jenkins J."/>
            <person name="Podicheti R."/>
            <person name="Zhao M."/>
            <person name="Scheffler B.E."/>
            <person name="Stack J.C."/>
            <person name="Feltus F.A."/>
            <person name="Mustiga G.M."/>
            <person name="Amores F."/>
            <person name="Phillips W."/>
            <person name="Marelli J.P."/>
            <person name="May G.D."/>
            <person name="Shapiro H."/>
            <person name="Ma J."/>
            <person name="Bustamante C.D."/>
            <person name="Schnell R.J."/>
            <person name="Main D."/>
            <person name="Gilbert D."/>
            <person name="Parida L."/>
            <person name="Kuhn D.N."/>
        </authorList>
    </citation>
    <scope>NUCLEOTIDE SEQUENCE [LARGE SCALE GENOMIC DNA]</scope>
    <source>
        <strain evidence="2">cv. Matina 1-6</strain>
    </source>
</reference>
<accession>A0A061FX77</accession>
<dbReference type="InParanoid" id="A0A061FX77"/>
<organism evidence="1 2">
    <name type="scientific">Theobroma cacao</name>
    <name type="common">Cacao</name>
    <name type="synonym">Cocoa</name>
    <dbReference type="NCBI Taxonomy" id="3641"/>
    <lineage>
        <taxon>Eukaryota</taxon>
        <taxon>Viridiplantae</taxon>
        <taxon>Streptophyta</taxon>
        <taxon>Embryophyta</taxon>
        <taxon>Tracheophyta</taxon>
        <taxon>Spermatophyta</taxon>
        <taxon>Magnoliopsida</taxon>
        <taxon>eudicotyledons</taxon>
        <taxon>Gunneridae</taxon>
        <taxon>Pentapetalae</taxon>
        <taxon>rosids</taxon>
        <taxon>malvids</taxon>
        <taxon>Malvales</taxon>
        <taxon>Malvaceae</taxon>
        <taxon>Byttnerioideae</taxon>
        <taxon>Theobroma</taxon>
    </lineage>
</organism>
<name>A0A061FX77_THECC</name>
<dbReference type="EMBL" id="CM001881">
    <property type="protein sequence ID" value="EOY21477.1"/>
    <property type="molecule type" value="Genomic_DNA"/>
</dbReference>
<dbReference type="Gramene" id="EOY21477">
    <property type="protein sequence ID" value="EOY21477"/>
    <property type="gene ID" value="TCM_013044"/>
</dbReference>
<proteinExistence type="predicted"/>
<dbReference type="Proteomes" id="UP000026915">
    <property type="component" value="Chromosome 3"/>
</dbReference>
<sequence>MFKMFFFTIRKEPQVTPKAYILQKHDIKCDSGNSRQVSYGEGLGLRRVRFKASSVLGERCTGIGAFFSLAFSTRFLSILN</sequence>
<dbReference type="AlphaFoldDB" id="A0A061FX77"/>
<evidence type="ECO:0000313" key="2">
    <source>
        <dbReference type="Proteomes" id="UP000026915"/>
    </source>
</evidence>
<keyword evidence="2" id="KW-1185">Reference proteome</keyword>
<dbReference type="HOGENOM" id="CLU_2594610_0_0_1"/>
<protein>
    <submittedName>
        <fullName evidence="1">Uncharacterized protein</fullName>
    </submittedName>
</protein>
<gene>
    <name evidence="1" type="ORF">TCM_013044</name>
</gene>